<feature type="transmembrane region" description="Helical" evidence="7">
    <location>
        <begin position="25"/>
        <end position="44"/>
    </location>
</feature>
<evidence type="ECO:0000256" key="3">
    <source>
        <dbReference type="ARBA" id="ARBA00022692"/>
    </source>
</evidence>
<dbReference type="PROSITE" id="PS50850">
    <property type="entry name" value="MFS"/>
    <property type="match status" value="1"/>
</dbReference>
<dbReference type="InterPro" id="IPR020846">
    <property type="entry name" value="MFS_dom"/>
</dbReference>
<keyword evidence="2" id="KW-1003">Cell membrane</keyword>
<dbReference type="Gene3D" id="1.20.1250.20">
    <property type="entry name" value="MFS general substrate transporter like domains"/>
    <property type="match status" value="2"/>
</dbReference>
<dbReference type="OrthoDB" id="9771451at2"/>
<organism evidence="9 10">
    <name type="scientific">Scandinavium goeteborgense</name>
    <dbReference type="NCBI Taxonomy" id="1851514"/>
    <lineage>
        <taxon>Bacteria</taxon>
        <taxon>Pseudomonadati</taxon>
        <taxon>Pseudomonadota</taxon>
        <taxon>Gammaproteobacteria</taxon>
        <taxon>Enterobacterales</taxon>
        <taxon>Enterobacteriaceae</taxon>
        <taxon>Scandinavium</taxon>
    </lineage>
</organism>
<dbReference type="EMBL" id="SNVX01000003">
    <property type="protein sequence ID" value="TDN60169.1"/>
    <property type="molecule type" value="Genomic_DNA"/>
</dbReference>
<dbReference type="InterPro" id="IPR036259">
    <property type="entry name" value="MFS_trans_sf"/>
</dbReference>
<protein>
    <submittedName>
        <fullName evidence="9">ACS family D-galactonate transporter-like MFS transporter</fullName>
    </submittedName>
</protein>
<evidence type="ECO:0000256" key="2">
    <source>
        <dbReference type="ARBA" id="ARBA00022475"/>
    </source>
</evidence>
<comment type="similarity">
    <text evidence="6">Belongs to the major facilitator superfamily. Phthalate permease family.</text>
</comment>
<keyword evidence="4 7" id="KW-1133">Transmembrane helix</keyword>
<proteinExistence type="inferred from homology"/>
<evidence type="ECO:0000259" key="8">
    <source>
        <dbReference type="PROSITE" id="PS50850"/>
    </source>
</evidence>
<evidence type="ECO:0000256" key="6">
    <source>
        <dbReference type="ARBA" id="ARBA00038514"/>
    </source>
</evidence>
<feature type="domain" description="Major facilitator superfamily (MFS) profile" evidence="8">
    <location>
        <begin position="27"/>
        <end position="434"/>
    </location>
</feature>
<keyword evidence="3 7" id="KW-0812">Transmembrane</keyword>
<evidence type="ECO:0000313" key="9">
    <source>
        <dbReference type="EMBL" id="TDN60169.1"/>
    </source>
</evidence>
<feature type="transmembrane region" description="Helical" evidence="7">
    <location>
        <begin position="408"/>
        <end position="429"/>
    </location>
</feature>
<dbReference type="InterPro" id="IPR050382">
    <property type="entry name" value="MFS_Na/Anion_cotransporter"/>
</dbReference>
<evidence type="ECO:0000313" key="10">
    <source>
        <dbReference type="Proteomes" id="UP000295530"/>
    </source>
</evidence>
<feature type="transmembrane region" description="Helical" evidence="7">
    <location>
        <begin position="281"/>
        <end position="301"/>
    </location>
</feature>
<dbReference type="Proteomes" id="UP000295530">
    <property type="component" value="Unassembled WGS sequence"/>
</dbReference>
<gene>
    <name evidence="9" type="ORF">EC847_103356</name>
</gene>
<dbReference type="RefSeq" id="WP_133460797.1">
    <property type="nucleotide sequence ID" value="NZ_SNVX01000003.1"/>
</dbReference>
<feature type="transmembrane region" description="Helical" evidence="7">
    <location>
        <begin position="248"/>
        <end position="269"/>
    </location>
</feature>
<keyword evidence="5 7" id="KW-0472">Membrane</keyword>
<name>A0A4R6EMC9_SCAGO</name>
<dbReference type="SUPFAM" id="SSF103473">
    <property type="entry name" value="MFS general substrate transporter"/>
    <property type="match status" value="1"/>
</dbReference>
<comment type="caution">
    <text evidence="9">The sequence shown here is derived from an EMBL/GenBank/DDBJ whole genome shotgun (WGS) entry which is preliminary data.</text>
</comment>
<evidence type="ECO:0000256" key="1">
    <source>
        <dbReference type="ARBA" id="ARBA00004141"/>
    </source>
</evidence>
<sequence>MSTYSHDHAVAAEAVTAVRRSRRRVGILALLAVGTMINYLDRTVLGIAAPALTQELGINAAIMGLVFSAFAWTYALAQIPGGLFLDRFGNKITYFLSLTLWSLFTLFHGMAVGIKSLLLCRFGLGISEAPCFPVNSRVVSAWFPQQERAKATAVYTVGEYLGLACFSPLLFWIMGSFGWRALFISVGVVGILFAIAWWRLYREPHEDSRLSQQEREYIEAGGGIQSAVVQKTQFSWPLVRQLLSKRQIVGASIGQFAGNTVLVFFLTWFPTWLATERHMPWLKVGFFAILPFLAAAGGVMFGGWVSDKLLKATGSANLGRKLPIIVGLLMASCIITANWLHSDTAVILVMSFAFFGQGMVGLGWTLISDMAPNGLGGLTAGLFNFCANLAGILTPLVIGFIVAVSGSFFYALIYIGGAALLGVVAYVFILGDVKRIELTEQQD</sequence>
<evidence type="ECO:0000256" key="4">
    <source>
        <dbReference type="ARBA" id="ARBA00022989"/>
    </source>
</evidence>
<feature type="transmembrane region" description="Helical" evidence="7">
    <location>
        <begin position="94"/>
        <end position="114"/>
    </location>
</feature>
<comment type="subcellular location">
    <subcellularLocation>
        <location evidence="1">Membrane</location>
        <topology evidence="1">Multi-pass membrane protein</topology>
    </subcellularLocation>
</comment>
<evidence type="ECO:0000256" key="5">
    <source>
        <dbReference type="ARBA" id="ARBA00023136"/>
    </source>
</evidence>
<feature type="transmembrane region" description="Helical" evidence="7">
    <location>
        <begin position="346"/>
        <end position="367"/>
    </location>
</feature>
<dbReference type="CDD" id="cd17319">
    <property type="entry name" value="MFS_ExuT_GudP_like"/>
    <property type="match status" value="1"/>
</dbReference>
<dbReference type="PANTHER" id="PTHR11662">
    <property type="entry name" value="SOLUTE CARRIER FAMILY 17"/>
    <property type="match status" value="1"/>
</dbReference>
<feature type="transmembrane region" description="Helical" evidence="7">
    <location>
        <begin position="181"/>
        <end position="201"/>
    </location>
</feature>
<evidence type="ECO:0000256" key="7">
    <source>
        <dbReference type="SAM" id="Phobius"/>
    </source>
</evidence>
<reference evidence="9 10" key="1">
    <citation type="submission" date="2019-03" db="EMBL/GenBank/DDBJ databases">
        <title>Genomic analyses of the natural microbiome of Caenorhabditis elegans.</title>
        <authorList>
            <person name="Samuel B."/>
        </authorList>
    </citation>
    <scope>NUCLEOTIDE SEQUENCE [LARGE SCALE GENOMIC DNA]</scope>
    <source>
        <strain evidence="9 10">BIGb0156</strain>
    </source>
</reference>
<dbReference type="GO" id="GO:0022857">
    <property type="term" value="F:transmembrane transporter activity"/>
    <property type="evidence" value="ECO:0007669"/>
    <property type="project" value="InterPro"/>
</dbReference>
<dbReference type="AlphaFoldDB" id="A0A4R6EMC9"/>
<feature type="transmembrane region" description="Helical" evidence="7">
    <location>
        <begin position="322"/>
        <end position="340"/>
    </location>
</feature>
<dbReference type="PANTHER" id="PTHR11662:SF333">
    <property type="entry name" value="D-GALACTONATE TRANSPORTER"/>
    <property type="match status" value="1"/>
</dbReference>
<dbReference type="InterPro" id="IPR011701">
    <property type="entry name" value="MFS"/>
</dbReference>
<keyword evidence="10" id="KW-1185">Reference proteome</keyword>
<dbReference type="Pfam" id="PF07690">
    <property type="entry name" value="MFS_1"/>
    <property type="match status" value="1"/>
</dbReference>
<dbReference type="GO" id="GO:0016020">
    <property type="term" value="C:membrane"/>
    <property type="evidence" value="ECO:0007669"/>
    <property type="project" value="UniProtKB-SubCell"/>
</dbReference>
<accession>A0A4R6EMC9</accession>
<feature type="transmembrane region" description="Helical" evidence="7">
    <location>
        <begin position="56"/>
        <end position="74"/>
    </location>
</feature>
<feature type="transmembrane region" description="Helical" evidence="7">
    <location>
        <begin position="379"/>
        <end position="402"/>
    </location>
</feature>